<keyword evidence="3" id="KW-0479">Metal-binding</keyword>
<evidence type="ECO:0000259" key="7">
    <source>
        <dbReference type="PROSITE" id="PS51373"/>
    </source>
</evidence>
<evidence type="ECO:0000256" key="3">
    <source>
        <dbReference type="ARBA" id="ARBA00022723"/>
    </source>
</evidence>
<dbReference type="GO" id="GO:0046872">
    <property type="term" value="F:metal ion binding"/>
    <property type="evidence" value="ECO:0007669"/>
    <property type="project" value="UniProtKB-KW"/>
</dbReference>
<dbReference type="EMBL" id="RPDH01000002">
    <property type="protein sequence ID" value="RPE09549.1"/>
    <property type="molecule type" value="Genomic_DNA"/>
</dbReference>
<dbReference type="RefSeq" id="WP_123848542.1">
    <property type="nucleotide sequence ID" value="NZ_RPDH01000002.1"/>
</dbReference>
<dbReference type="PROSITE" id="PS51373">
    <property type="entry name" value="HIPIP"/>
    <property type="match status" value="1"/>
</dbReference>
<evidence type="ECO:0000256" key="2">
    <source>
        <dbReference type="ARBA" id="ARBA00022485"/>
    </source>
</evidence>
<keyword evidence="1" id="KW-0813">Transport</keyword>
<gene>
    <name evidence="8" type="ORF">EGT74_21415</name>
</gene>
<evidence type="ECO:0000313" key="8">
    <source>
        <dbReference type="EMBL" id="RPE09549.1"/>
    </source>
</evidence>
<evidence type="ECO:0000256" key="5">
    <source>
        <dbReference type="ARBA" id="ARBA00023004"/>
    </source>
</evidence>
<keyword evidence="2" id="KW-0004">4Fe-4S</keyword>
<protein>
    <submittedName>
        <fullName evidence="8">High-potential iron-sulfur protein</fullName>
    </submittedName>
</protein>
<dbReference type="AlphaFoldDB" id="A0A3N4PS07"/>
<dbReference type="SUPFAM" id="SSF57652">
    <property type="entry name" value="HIPIP (high potential iron protein)"/>
    <property type="match status" value="1"/>
</dbReference>
<feature type="domain" description="High potential iron-sulfur proteins family profile" evidence="7">
    <location>
        <begin position="49"/>
        <end position="116"/>
    </location>
</feature>
<dbReference type="GO" id="GO:0019646">
    <property type="term" value="P:aerobic electron transport chain"/>
    <property type="evidence" value="ECO:0007669"/>
    <property type="project" value="InterPro"/>
</dbReference>
<evidence type="ECO:0000256" key="6">
    <source>
        <dbReference type="ARBA" id="ARBA00023014"/>
    </source>
</evidence>
<dbReference type="GO" id="GO:0051539">
    <property type="term" value="F:4 iron, 4 sulfur cluster binding"/>
    <property type="evidence" value="ECO:0007669"/>
    <property type="project" value="UniProtKB-KW"/>
</dbReference>
<dbReference type="InterPro" id="IPR036369">
    <property type="entry name" value="HIPIP_sf"/>
</dbReference>
<evidence type="ECO:0000256" key="4">
    <source>
        <dbReference type="ARBA" id="ARBA00022982"/>
    </source>
</evidence>
<keyword evidence="9" id="KW-1185">Reference proteome</keyword>
<accession>A0A3N4PS07</accession>
<dbReference type="PROSITE" id="PS51257">
    <property type="entry name" value="PROKAR_LIPOPROTEIN"/>
    <property type="match status" value="1"/>
</dbReference>
<evidence type="ECO:0000256" key="1">
    <source>
        <dbReference type="ARBA" id="ARBA00022448"/>
    </source>
</evidence>
<keyword evidence="6" id="KW-0411">Iron-sulfur</keyword>
<name>A0A3N4PS07_9BACT</name>
<dbReference type="Proteomes" id="UP000278351">
    <property type="component" value="Unassembled WGS sequence"/>
</dbReference>
<comment type="caution">
    <text evidence="8">The sequence shown here is derived from an EMBL/GenBank/DDBJ whole genome shotgun (WGS) entry which is preliminary data.</text>
</comment>
<evidence type="ECO:0000313" key="9">
    <source>
        <dbReference type="Proteomes" id="UP000278351"/>
    </source>
</evidence>
<keyword evidence="5" id="KW-0408">Iron</keyword>
<dbReference type="OrthoDB" id="671811at2"/>
<dbReference type="InterPro" id="IPR000170">
    <property type="entry name" value="High_potential_FeS_prot"/>
</dbReference>
<reference evidence="8 9" key="1">
    <citation type="submission" date="2018-11" db="EMBL/GenBank/DDBJ databases">
        <title>Chitinophaga lutea sp.nov., isolate from arsenic contaminated soil.</title>
        <authorList>
            <person name="Zong Y."/>
        </authorList>
    </citation>
    <scope>NUCLEOTIDE SEQUENCE [LARGE SCALE GENOMIC DNA]</scope>
    <source>
        <strain evidence="8 9">ZY74</strain>
    </source>
</reference>
<proteinExistence type="predicted"/>
<keyword evidence="4" id="KW-0249">Electron transport</keyword>
<dbReference type="Gene3D" id="4.10.490.10">
    <property type="entry name" value="High potential iron-sulphur protein"/>
    <property type="match status" value="1"/>
</dbReference>
<organism evidence="8 9">
    <name type="scientific">Chitinophaga lutea</name>
    <dbReference type="NCBI Taxonomy" id="2488634"/>
    <lineage>
        <taxon>Bacteria</taxon>
        <taxon>Pseudomonadati</taxon>
        <taxon>Bacteroidota</taxon>
        <taxon>Chitinophagia</taxon>
        <taxon>Chitinophagales</taxon>
        <taxon>Chitinophagaceae</taxon>
        <taxon>Chitinophaga</taxon>
    </lineage>
</organism>
<sequence length="116" mass="12465">MMEKEHHSRRAFLKGTFSSGMLLFAGGLLAAGCGGGKKETKEEDVASCQDYSKLGSEDIAARKKLGYTDTSPDPEKFCKLCNLYKPAKEGAKCGGCLLFKGPVEAEGSCTYWAPQT</sequence>
<dbReference type="GO" id="GO:0009055">
    <property type="term" value="F:electron transfer activity"/>
    <property type="evidence" value="ECO:0007669"/>
    <property type="project" value="InterPro"/>
</dbReference>